<reference key="1">
    <citation type="submission" date="2007-01" db="EMBL/GenBank/DDBJ databases">
        <title>The Genome Sequence of Puccinia graminis f. sp. tritici Strain CRL 75-36-700-3.</title>
        <authorList>
            <consortium name="The Broad Institute Genome Sequencing Platform"/>
            <person name="Birren B."/>
            <person name="Lander E."/>
            <person name="Galagan J."/>
            <person name="Nusbaum C."/>
            <person name="Devon K."/>
            <person name="Cuomo C."/>
            <person name="Jaffe D."/>
            <person name="Butler J."/>
            <person name="Alvarez P."/>
            <person name="Gnerre S."/>
            <person name="Grabherr M."/>
            <person name="Mauceli E."/>
            <person name="Brockman W."/>
            <person name="Young S."/>
            <person name="LaButti K."/>
            <person name="Sykes S."/>
            <person name="DeCaprio D."/>
            <person name="Crawford M."/>
            <person name="Koehrsen M."/>
            <person name="Engels R."/>
            <person name="Montgomery P."/>
            <person name="Pearson M."/>
            <person name="Howarth C."/>
            <person name="Larson L."/>
            <person name="White J."/>
            <person name="Zeng Q."/>
            <person name="Kodira C."/>
            <person name="Yandava C."/>
            <person name="Alvarado L."/>
            <person name="O'Leary S."/>
            <person name="Szabo L."/>
            <person name="Dean R."/>
            <person name="Schein J."/>
        </authorList>
    </citation>
    <scope>NUCLEOTIDE SEQUENCE</scope>
    <source>
        <strain>CRL 75-36-700-3</strain>
    </source>
</reference>
<dbReference type="Proteomes" id="UP000008783">
    <property type="component" value="Unassembled WGS sequence"/>
</dbReference>
<feature type="compositionally biased region" description="Basic and acidic residues" evidence="1">
    <location>
        <begin position="54"/>
        <end position="64"/>
    </location>
</feature>
<proteinExistence type="predicted"/>
<dbReference type="InParanoid" id="E3KJH6"/>
<feature type="region of interest" description="Disordered" evidence="1">
    <location>
        <begin position="28"/>
        <end position="69"/>
    </location>
</feature>
<dbReference type="GeneID" id="10545961"/>
<sequence length="271" mass="29828">MPISTLQATTTTTTALIITNNTTTIKTVTSRARNQDHPRSQRSLITLPLHSNNKHSDHPSRAPEPRVSPKLPSNQLLLPVVLQLINAPGSSLSTLSILASRTPSPSPGSSALAKNSITSIKKNLVEILDRFACPLEDKLLLVAKLHAEVEAELTQLNELSVGPTYTTHNSRSSRHAHHESVDRSANHKIMGQTQTGQQNHSRKEIEDMVRLIKHADRIKAHALQQLKQDLSNSHSQSDPHPDPYTRPLHPPSVHTSNNSGRVALLNRTDLH</sequence>
<feature type="compositionally biased region" description="Polar residues" evidence="1">
    <location>
        <begin position="227"/>
        <end position="236"/>
    </location>
</feature>
<dbReference type="RefSeq" id="XP_003328870.1">
    <property type="nucleotide sequence ID" value="XM_003328822.2"/>
</dbReference>
<reference evidence="3" key="2">
    <citation type="journal article" date="2011" name="Proc. Natl. Acad. Sci. U.S.A.">
        <title>Obligate biotrophy features unraveled by the genomic analysis of rust fungi.</title>
        <authorList>
            <person name="Duplessis S."/>
            <person name="Cuomo C.A."/>
            <person name="Lin Y.-C."/>
            <person name="Aerts A."/>
            <person name="Tisserant E."/>
            <person name="Veneault-Fourrey C."/>
            <person name="Joly D.L."/>
            <person name="Hacquard S."/>
            <person name="Amselem J."/>
            <person name="Cantarel B.L."/>
            <person name="Chiu R."/>
            <person name="Coutinho P.M."/>
            <person name="Feau N."/>
            <person name="Field M."/>
            <person name="Frey P."/>
            <person name="Gelhaye E."/>
            <person name="Goldberg J."/>
            <person name="Grabherr M.G."/>
            <person name="Kodira C.D."/>
            <person name="Kohler A."/>
            <person name="Kuees U."/>
            <person name="Lindquist E.A."/>
            <person name="Lucas S.M."/>
            <person name="Mago R."/>
            <person name="Mauceli E."/>
            <person name="Morin E."/>
            <person name="Murat C."/>
            <person name="Pangilinan J.L."/>
            <person name="Park R."/>
            <person name="Pearson M."/>
            <person name="Quesneville H."/>
            <person name="Rouhier N."/>
            <person name="Sakthikumar S."/>
            <person name="Salamov A.A."/>
            <person name="Schmutz J."/>
            <person name="Selles B."/>
            <person name="Shapiro H."/>
            <person name="Tanguay P."/>
            <person name="Tuskan G.A."/>
            <person name="Henrissat B."/>
            <person name="Van de Peer Y."/>
            <person name="Rouze P."/>
            <person name="Ellis J.G."/>
            <person name="Dodds P.N."/>
            <person name="Schein J.E."/>
            <person name="Zhong S."/>
            <person name="Hamelin R.C."/>
            <person name="Grigoriev I.V."/>
            <person name="Szabo L.J."/>
            <person name="Martin F."/>
        </authorList>
    </citation>
    <scope>NUCLEOTIDE SEQUENCE [LARGE SCALE GENOMIC DNA]</scope>
    <source>
        <strain evidence="3">CRL 75-36-700-3 / race SCCL</strain>
    </source>
</reference>
<feature type="region of interest" description="Disordered" evidence="1">
    <location>
        <begin position="227"/>
        <end position="271"/>
    </location>
</feature>
<keyword evidence="3" id="KW-1185">Reference proteome</keyword>
<dbReference type="AlphaFoldDB" id="E3KJH6"/>
<evidence type="ECO:0000256" key="1">
    <source>
        <dbReference type="SAM" id="MobiDB-lite"/>
    </source>
</evidence>
<gene>
    <name evidence="2" type="ORF">PGTG_10171</name>
</gene>
<dbReference type="HOGENOM" id="CLU_1027242_0_0_1"/>
<dbReference type="VEuPathDB" id="FungiDB:PGTG_10171"/>
<name>E3KJH6_PUCGT</name>
<protein>
    <submittedName>
        <fullName evidence="2">Uncharacterized protein</fullName>
    </submittedName>
</protein>
<dbReference type="OrthoDB" id="2507611at2759"/>
<organism evidence="2 3">
    <name type="scientific">Puccinia graminis f. sp. tritici (strain CRL 75-36-700-3 / race SCCL)</name>
    <name type="common">Black stem rust fungus</name>
    <dbReference type="NCBI Taxonomy" id="418459"/>
    <lineage>
        <taxon>Eukaryota</taxon>
        <taxon>Fungi</taxon>
        <taxon>Dikarya</taxon>
        <taxon>Basidiomycota</taxon>
        <taxon>Pucciniomycotina</taxon>
        <taxon>Pucciniomycetes</taxon>
        <taxon>Pucciniales</taxon>
        <taxon>Pucciniaceae</taxon>
        <taxon>Puccinia</taxon>
    </lineage>
</organism>
<dbReference type="KEGG" id="pgr:PGTG_10171"/>
<feature type="region of interest" description="Disordered" evidence="1">
    <location>
        <begin position="162"/>
        <end position="203"/>
    </location>
</feature>
<dbReference type="EMBL" id="DS178290">
    <property type="protein sequence ID" value="EFP84451.1"/>
    <property type="molecule type" value="Genomic_DNA"/>
</dbReference>
<evidence type="ECO:0000313" key="2">
    <source>
        <dbReference type="EMBL" id="EFP84451.1"/>
    </source>
</evidence>
<accession>E3KJH6</accession>
<evidence type="ECO:0000313" key="3">
    <source>
        <dbReference type="Proteomes" id="UP000008783"/>
    </source>
</evidence>